<accession>A0A086T1S0</accession>
<dbReference type="SMART" id="SM01281">
    <property type="entry name" value="Med12"/>
    <property type="match status" value="1"/>
</dbReference>
<feature type="compositionally biased region" description="Basic and acidic residues" evidence="12">
    <location>
        <begin position="156"/>
        <end position="187"/>
    </location>
</feature>
<name>A0A086T1S0_HAPC1</name>
<evidence type="ECO:0000256" key="10">
    <source>
        <dbReference type="ARBA" id="ARBA00025661"/>
    </source>
</evidence>
<keyword evidence="7" id="KW-0010">Activator</keyword>
<comment type="subcellular location">
    <subcellularLocation>
        <location evidence="1">Nucleus</location>
    </subcellularLocation>
</comment>
<comment type="similarity">
    <text evidence="2">Belongs to the Mediator complex subunit 12 family.</text>
</comment>
<evidence type="ECO:0000313" key="15">
    <source>
        <dbReference type="Proteomes" id="UP000029964"/>
    </source>
</evidence>
<reference evidence="15" key="1">
    <citation type="journal article" date="2014" name="Genome Announc.">
        <title>Genome sequence and annotation of Acremonium chrysogenum, producer of the beta-lactam antibiotic cephalosporin C.</title>
        <authorList>
            <person name="Terfehr D."/>
            <person name="Dahlmann T.A."/>
            <person name="Specht T."/>
            <person name="Zadra I."/>
            <person name="Kuernsteiner H."/>
            <person name="Kueck U."/>
        </authorList>
    </citation>
    <scope>NUCLEOTIDE SEQUENCE [LARGE SCALE GENOMIC DNA]</scope>
    <source>
        <strain evidence="15">ATCC 11550 / CBS 779.69 / DSM 880 / IAM 14645 / JCM 23072 / IMI 49137</strain>
    </source>
</reference>
<evidence type="ECO:0000256" key="5">
    <source>
        <dbReference type="ARBA" id="ARBA00022491"/>
    </source>
</evidence>
<evidence type="ECO:0000256" key="7">
    <source>
        <dbReference type="ARBA" id="ARBA00023159"/>
    </source>
</evidence>
<comment type="subunit">
    <text evidence="3">Component of the SRB8-11 complex, which itself associates with the Mediator complex.</text>
</comment>
<evidence type="ECO:0000256" key="11">
    <source>
        <dbReference type="ARBA" id="ARBA00032010"/>
    </source>
</evidence>
<feature type="region of interest" description="Disordered" evidence="12">
    <location>
        <begin position="1"/>
        <end position="192"/>
    </location>
</feature>
<dbReference type="GO" id="GO:0003712">
    <property type="term" value="F:transcription coregulator activity"/>
    <property type="evidence" value="ECO:0007669"/>
    <property type="project" value="InterPro"/>
</dbReference>
<organism evidence="14 15">
    <name type="scientific">Hapsidospora chrysogenum (strain ATCC 11550 / CBS 779.69 / DSM 880 / IAM 14645 / JCM 23072 / IMI 49137)</name>
    <name type="common">Acremonium chrysogenum</name>
    <dbReference type="NCBI Taxonomy" id="857340"/>
    <lineage>
        <taxon>Eukaryota</taxon>
        <taxon>Fungi</taxon>
        <taxon>Dikarya</taxon>
        <taxon>Ascomycota</taxon>
        <taxon>Pezizomycotina</taxon>
        <taxon>Sordariomycetes</taxon>
        <taxon>Hypocreomycetidae</taxon>
        <taxon>Hypocreales</taxon>
        <taxon>Bionectriaceae</taxon>
        <taxon>Hapsidospora</taxon>
    </lineage>
</organism>
<feature type="domain" description="Mediator complex subunit Med12" evidence="13">
    <location>
        <begin position="273"/>
        <end position="336"/>
    </location>
</feature>
<dbReference type="GO" id="GO:0006357">
    <property type="term" value="P:regulation of transcription by RNA polymerase II"/>
    <property type="evidence" value="ECO:0007669"/>
    <property type="project" value="InterPro"/>
</dbReference>
<comment type="function">
    <text evidence="10">Component of the SRB8-11 complex. The SRB8-11 complex is a regulatory module of the Mediator complex which is itself involved in regulation of basal and activated RNA polymerase II-dependent transcription. The SRB8-11 complex may be involved in the transcriptional repression of a subset of genes regulated by Mediator. It may inhibit the association of the Mediator complex with RNA polymerase II to form the holoenzyme complex.</text>
</comment>
<evidence type="ECO:0000256" key="9">
    <source>
        <dbReference type="ARBA" id="ARBA00023242"/>
    </source>
</evidence>
<dbReference type="EMBL" id="JPKY01000072">
    <property type="protein sequence ID" value="KFH43302.1"/>
    <property type="molecule type" value="Genomic_DNA"/>
</dbReference>
<sequence length="1528" mass="167790">MTSRTPMGVQQRQPQRSLSSQRPAPSQRTISQQHLPSSPARKESSFGDLTTSSDWPDALQSRHGTSTPRRGGSRLRLELSSDHGFGSQVAAESPQSFASARPLQATDGLDAANSPALSRASHQDTDNPPMPMPKRPQLTTARTPIPRRPAPAPSAAKKDNRPKPYTFEEPREAPRMPTKNRNEHRTSDPFGKGLFSGRADFYPWKGKHLEDEWTNESIGKGVWEKYSSSESSSARLAIFPALKQKTGLNALSTIFMGVLNQRRQRGQVNTPSTFKPPPRVTLTDTKREVWLRDLANPATSLRRLSRTIPHGIRGRALLDQCLNKNVPTERAVWLAKCVGANEIRAFKRKGVNGAIVMGGEIKWCKDWTVFVEQFVDSVVSATNEEGWKAKATYAIRLATSLYSEYLLDRDHYLDWVISGLEGSAQGRLPMCMLLVRIYWADMLRSRKYGRRLVAALLSHVHSIHNDPDRDILSQLGSQLSIMLASLIKSNPESFIYPSAWTRYRDTLRAVLPADDEVARKAYSRINSRNLRLAVAGNTYPPAGRQRLVRLLDSTFQNSVEADLPAKCWAASDDKAQLVKALIEWATSVHRPGLAKVYTASRLLKNFKAWSTAVPLDATTAVLEVMDDIEADDQNRKSHMYHLVSELIRDRIFSVPQYLQWLISRGGFHDESEVDPESGPCAARLLIEIPVDSLPTRLKKERANLLRRAGNYSVAAEEVDMSNGLKCVRRTLGLPLAPDDPLNQRNPMPMRKLLTRLRNSNRALKCAISSHLREVMVQQGSGGGHQHASVAMLTSVRTILEVTEDFTMLSEVVQCCLKSSDAEILAACADTINANLSIFLALGSAPESFNLLIERLRMFGQQGAVPRPLLAAVCHLAQRMPGRAEVANQLRQDLLQSDRSNAIDACSPVSDSMVPQAHAGDGELSEEIDKLLATGNRIDHPTMNRLFRTIVPRLEAGWAKGDESCRAFASLLAKMRVFDTHHFDKLMSDWISHVRSLAKRPPLPDMYPLLVTTGCLTVSALLHTANASPPMTSNPPSNVESTDGSSATYLQELLALFLTKLPKTASLTQEEVYRFHIYQEAARSDNAATLLTLIRNTIAEYAALRGQHPGLSLPLDSDNLRDRILDALRLLVVADAPAASEALSVTGLPQGATSLVSTMTTKLLLPGAAEDCPISFDQILGLATELTLPFCQLKLEFDLSVNESNPSASEDPTQSRFELFSSAMDRAIEANNITWTSMLPCLSGDISQHLKGLALGRLITLIPSLKSRQASDAVSDDHAHLAENLLGVIEAITTGQTPASSPQLTSSLADKLCDLCEIVAAKDRELDDLRATVLEHWLPAVLRLIILQGKGSDSASLAGPTAGGKPPAPVNHEARGRIVIALCSVLLELPRLPAEAVGDLAQQVFDVAILLVDDLPDDLRQQCAKNILLLPGSSTSTTLSSDPRVYYLLSTPQLTPADNLVLSHRDKSASLQSSGPRGMGAMYGIAPPIQERLTPFVMRRWEMLSESTPNIGENDTSLSLGLFEAIKIQ</sequence>
<evidence type="ECO:0000256" key="4">
    <source>
        <dbReference type="ARBA" id="ARBA00019622"/>
    </source>
</evidence>
<protein>
    <recommendedName>
        <fullName evidence="4">Mediator of RNA polymerase II transcription subunit 12</fullName>
    </recommendedName>
    <alternativeName>
        <fullName evidence="11">Mediator complex subunit 12</fullName>
    </alternativeName>
</protein>
<keyword evidence="15" id="KW-1185">Reference proteome</keyword>
<evidence type="ECO:0000256" key="6">
    <source>
        <dbReference type="ARBA" id="ARBA00023015"/>
    </source>
</evidence>
<keyword evidence="8" id="KW-0804">Transcription</keyword>
<keyword evidence="9" id="KW-0539">Nucleus</keyword>
<dbReference type="STRING" id="857340.A0A086T1S0"/>
<dbReference type="GO" id="GO:0016592">
    <property type="term" value="C:mediator complex"/>
    <property type="evidence" value="ECO:0007669"/>
    <property type="project" value="InterPro"/>
</dbReference>
<dbReference type="PANTHER" id="PTHR46567">
    <property type="entry name" value="MEDIATOR OF RNA POLYMERASE II TRANSCRIPTION SUBUNIT 12"/>
    <property type="match status" value="1"/>
</dbReference>
<evidence type="ECO:0000256" key="12">
    <source>
        <dbReference type="SAM" id="MobiDB-lite"/>
    </source>
</evidence>
<dbReference type="PANTHER" id="PTHR46567:SF1">
    <property type="entry name" value="MEDIATOR OF RNA POLYMERASE II TRANSCRIPTION SUBUNIT 12"/>
    <property type="match status" value="1"/>
</dbReference>
<dbReference type="InterPro" id="IPR057344">
    <property type="entry name" value="ARM_SRB8"/>
</dbReference>
<evidence type="ECO:0000259" key="13">
    <source>
        <dbReference type="SMART" id="SM01281"/>
    </source>
</evidence>
<dbReference type="Pfam" id="PF09497">
    <property type="entry name" value="Med12"/>
    <property type="match status" value="1"/>
</dbReference>
<keyword evidence="5" id="KW-0678">Repressor</keyword>
<evidence type="ECO:0000256" key="3">
    <source>
        <dbReference type="ARBA" id="ARBA00011629"/>
    </source>
</evidence>
<gene>
    <name evidence="14" type="ORF">ACRE_059490</name>
</gene>
<comment type="caution">
    <text evidence="14">The sequence shown here is derived from an EMBL/GenBank/DDBJ whole genome shotgun (WGS) entry which is preliminary data.</text>
</comment>
<proteinExistence type="inferred from homology"/>
<dbReference type="OrthoDB" id="20828at2759"/>
<evidence type="ECO:0000256" key="1">
    <source>
        <dbReference type="ARBA" id="ARBA00004123"/>
    </source>
</evidence>
<dbReference type="InterPro" id="IPR019035">
    <property type="entry name" value="Mediator_Med12"/>
</dbReference>
<dbReference type="Pfam" id="PF25326">
    <property type="entry name" value="ARM_SRB8"/>
    <property type="match status" value="1"/>
</dbReference>
<evidence type="ECO:0000256" key="8">
    <source>
        <dbReference type="ARBA" id="ARBA00023163"/>
    </source>
</evidence>
<feature type="compositionally biased region" description="Low complexity" evidence="12">
    <location>
        <begin position="10"/>
        <end position="28"/>
    </location>
</feature>
<evidence type="ECO:0000313" key="14">
    <source>
        <dbReference type="EMBL" id="KFH43302.1"/>
    </source>
</evidence>
<evidence type="ECO:0000256" key="2">
    <source>
        <dbReference type="ARBA" id="ARBA00010289"/>
    </source>
</evidence>
<dbReference type="Proteomes" id="UP000029964">
    <property type="component" value="Unassembled WGS sequence"/>
</dbReference>
<dbReference type="HOGENOM" id="CLU_002034_1_0_1"/>
<keyword evidence="6" id="KW-0805">Transcription regulation</keyword>